<proteinExistence type="inferred from homology"/>
<evidence type="ECO:0000256" key="2">
    <source>
        <dbReference type="ARBA" id="ARBA00018911"/>
    </source>
</evidence>
<evidence type="ECO:0000256" key="5">
    <source>
        <dbReference type="ARBA" id="ARBA00032644"/>
    </source>
</evidence>
<comment type="similarity">
    <text evidence="1 6">Belongs to the Nudix hydrolase family.</text>
</comment>
<dbReference type="InterPro" id="IPR051325">
    <property type="entry name" value="Nudix_hydrolase_domain"/>
</dbReference>
<dbReference type="InterPro" id="IPR020476">
    <property type="entry name" value="Nudix_hydrolase"/>
</dbReference>
<dbReference type="OrthoDB" id="9816289at2"/>
<evidence type="ECO:0000259" key="7">
    <source>
        <dbReference type="PROSITE" id="PS51462"/>
    </source>
</evidence>
<dbReference type="PROSITE" id="PS51462">
    <property type="entry name" value="NUDIX"/>
    <property type="match status" value="1"/>
</dbReference>
<name>A0A0C1PMN4_9LACO</name>
<dbReference type="InterPro" id="IPR003565">
    <property type="entry name" value="Tetra_PHTase"/>
</dbReference>
<dbReference type="GO" id="GO:0006167">
    <property type="term" value="P:AMP biosynthetic process"/>
    <property type="evidence" value="ECO:0007669"/>
    <property type="project" value="TreeGrafter"/>
</dbReference>
<dbReference type="InterPro" id="IPR020084">
    <property type="entry name" value="NUDIX_hydrolase_CS"/>
</dbReference>
<dbReference type="Pfam" id="PF00293">
    <property type="entry name" value="NUDIX"/>
    <property type="match status" value="1"/>
</dbReference>
<dbReference type="PANTHER" id="PTHR21340:SF0">
    <property type="entry name" value="BIS(5'-NUCLEOSYL)-TETRAPHOSPHATASE [ASYMMETRICAL]"/>
    <property type="match status" value="1"/>
</dbReference>
<dbReference type="PROSITE" id="PS00893">
    <property type="entry name" value="NUDIX_BOX"/>
    <property type="match status" value="1"/>
</dbReference>
<dbReference type="Proteomes" id="UP000031397">
    <property type="component" value="Unassembled WGS sequence"/>
</dbReference>
<dbReference type="AlphaFoldDB" id="A0A0C1PMN4"/>
<keyword evidence="9" id="KW-1185">Reference proteome</keyword>
<reference evidence="8 9" key="1">
    <citation type="submission" date="2014-06" db="EMBL/GenBank/DDBJ databases">
        <title>Functional and comparative genomic analyses of the Drosophila gut microbiota identify candidate symbiosis factors.</title>
        <authorList>
            <person name="Newell P.D."/>
            <person name="Chaston J.M."/>
            <person name="Douglas A.E."/>
        </authorList>
    </citation>
    <scope>NUCLEOTIDE SEQUENCE [LARGE SCALE GENOMIC DNA]</scope>
    <source>
        <strain evidence="8 9">DmCS_002</strain>
    </source>
</reference>
<gene>
    <name evidence="8" type="ORF">LfDm3_0680</name>
</gene>
<dbReference type="GO" id="GO:0000166">
    <property type="term" value="F:nucleotide binding"/>
    <property type="evidence" value="ECO:0007669"/>
    <property type="project" value="UniProtKB-KW"/>
</dbReference>
<feature type="domain" description="Nudix hydrolase" evidence="7">
    <location>
        <begin position="1"/>
        <end position="131"/>
    </location>
</feature>
<dbReference type="GeneID" id="74913350"/>
<dbReference type="Gene3D" id="3.90.79.10">
    <property type="entry name" value="Nucleoside Triphosphate Pyrophosphohydrolase"/>
    <property type="match status" value="1"/>
</dbReference>
<protein>
    <recommendedName>
        <fullName evidence="2">Bis(5'-nucleosyl)-tetraphosphatase [asymmetrical]</fullName>
    </recommendedName>
    <alternativeName>
        <fullName evidence="5">Diadenosine 5',5'''-P1,P4-tetraphosphate asymmetrical hydrolase</fullName>
    </alternativeName>
</protein>
<accession>A0A0C1PMN4</accession>
<evidence type="ECO:0000256" key="3">
    <source>
        <dbReference type="ARBA" id="ARBA00022741"/>
    </source>
</evidence>
<dbReference type="GO" id="GO:0004081">
    <property type="term" value="F:bis(5'-nucleosyl)-tetraphosphatase (asymmetrical) activity"/>
    <property type="evidence" value="ECO:0007669"/>
    <property type="project" value="TreeGrafter"/>
</dbReference>
<dbReference type="RefSeq" id="WP_039144112.1">
    <property type="nucleotide sequence ID" value="NZ_JOJZ01000013.1"/>
</dbReference>
<dbReference type="PRINTS" id="PR00502">
    <property type="entry name" value="NUDIXFAMILY"/>
</dbReference>
<keyword evidence="4 6" id="KW-0378">Hydrolase</keyword>
<dbReference type="GO" id="GO:0006754">
    <property type="term" value="P:ATP biosynthetic process"/>
    <property type="evidence" value="ECO:0007669"/>
    <property type="project" value="TreeGrafter"/>
</dbReference>
<evidence type="ECO:0000313" key="8">
    <source>
        <dbReference type="EMBL" id="KID42012.1"/>
    </source>
</evidence>
<dbReference type="SUPFAM" id="SSF55811">
    <property type="entry name" value="Nudix"/>
    <property type="match status" value="1"/>
</dbReference>
<dbReference type="CDD" id="cd03428">
    <property type="entry name" value="NUDIX_Ap4A_Nudt2"/>
    <property type="match status" value="1"/>
</dbReference>
<dbReference type="InterPro" id="IPR000086">
    <property type="entry name" value="NUDIX_hydrolase_dom"/>
</dbReference>
<sequence length="140" mass="16275">MINEIDGGTIAFQFKDNQPLYLLLKSATSNFWGYPKGHVEGNETLQQAAQRELREETGIRADIDDGFHFKVEYDMKNGHHKEVTFFVTEVPVGTPVTKQDEEISEYRWCTYDEALKLVTYDNLLPPLKKANKYIEEHYVK</sequence>
<dbReference type="InterPro" id="IPR015797">
    <property type="entry name" value="NUDIX_hydrolase-like_dom_sf"/>
</dbReference>
<dbReference type="PANTHER" id="PTHR21340">
    <property type="entry name" value="DIADENOSINE 5,5-P1,P4-TETRAPHOSPHATE PYROPHOSPHOHYDROLASE MUTT"/>
    <property type="match status" value="1"/>
</dbReference>
<evidence type="ECO:0000256" key="1">
    <source>
        <dbReference type="ARBA" id="ARBA00005582"/>
    </source>
</evidence>
<evidence type="ECO:0000256" key="6">
    <source>
        <dbReference type="RuleBase" id="RU003476"/>
    </source>
</evidence>
<evidence type="ECO:0000313" key="9">
    <source>
        <dbReference type="Proteomes" id="UP000031397"/>
    </source>
</evidence>
<keyword evidence="3" id="KW-0547">Nucleotide-binding</keyword>
<dbReference type="EMBL" id="JOJZ01000013">
    <property type="protein sequence ID" value="KID42012.1"/>
    <property type="molecule type" value="Genomic_DNA"/>
</dbReference>
<comment type="caution">
    <text evidence="8">The sequence shown here is derived from an EMBL/GenBank/DDBJ whole genome shotgun (WGS) entry which is preliminary data.</text>
</comment>
<dbReference type="PATRIC" id="fig|1614.7.peg.650"/>
<organism evidence="8 9">
    <name type="scientific">Fructilactobacillus fructivorans</name>
    <dbReference type="NCBI Taxonomy" id="1614"/>
    <lineage>
        <taxon>Bacteria</taxon>
        <taxon>Bacillati</taxon>
        <taxon>Bacillota</taxon>
        <taxon>Bacilli</taxon>
        <taxon>Lactobacillales</taxon>
        <taxon>Lactobacillaceae</taxon>
        <taxon>Fructilactobacillus</taxon>
    </lineage>
</organism>
<evidence type="ECO:0000256" key="4">
    <source>
        <dbReference type="ARBA" id="ARBA00022801"/>
    </source>
</evidence>